<accession>A0A2T4PS44</accession>
<dbReference type="RefSeq" id="WP_107537537.1">
    <property type="nucleotide sequence ID" value="NZ_BMDF01000002.1"/>
</dbReference>
<keyword evidence="1" id="KW-0472">Membrane</keyword>
<organism evidence="2 3">
    <name type="scientific">Mammaliicoccus vitulinus</name>
    <dbReference type="NCBI Taxonomy" id="71237"/>
    <lineage>
        <taxon>Bacteria</taxon>
        <taxon>Bacillati</taxon>
        <taxon>Bacillota</taxon>
        <taxon>Bacilli</taxon>
        <taxon>Bacillales</taxon>
        <taxon>Staphylococcaceae</taxon>
        <taxon>Mammaliicoccus</taxon>
    </lineage>
</organism>
<keyword evidence="1" id="KW-1133">Transmembrane helix</keyword>
<comment type="caution">
    <text evidence="2">The sequence shown here is derived from an EMBL/GenBank/DDBJ whole genome shotgun (WGS) entry which is preliminary data.</text>
</comment>
<keyword evidence="1" id="KW-0812">Transmembrane</keyword>
<feature type="transmembrane region" description="Helical" evidence="1">
    <location>
        <begin position="94"/>
        <end position="114"/>
    </location>
</feature>
<name>A0A2T4PS44_9STAP</name>
<sequence length="115" mass="13432">MTKTKIYEINKHPKYQKYGKDYSRSYTRNENTGTLGFQEVEVGNMNMDYITRPEFNEQKAHLDTRFDNVQHQIKEAVSDLKDEINDEKITSIKFWIGISVPAVISIIGILIQIFT</sequence>
<dbReference type="GeneID" id="64116218"/>
<evidence type="ECO:0000313" key="3">
    <source>
        <dbReference type="Proteomes" id="UP000241209"/>
    </source>
</evidence>
<evidence type="ECO:0000256" key="1">
    <source>
        <dbReference type="SAM" id="Phobius"/>
    </source>
</evidence>
<reference evidence="2 3" key="1">
    <citation type="journal article" date="2016" name="Front. Microbiol.">
        <title>Comprehensive Phylogenetic Analysis of Bovine Non-aureus Staphylococci Species Based on Whole-Genome Sequencing.</title>
        <authorList>
            <person name="Naushad S."/>
            <person name="Barkema H.W."/>
            <person name="Luby C."/>
            <person name="Condas L.A."/>
            <person name="Nobrega D.B."/>
            <person name="Carson D.A."/>
            <person name="De Buck J."/>
        </authorList>
    </citation>
    <scope>NUCLEOTIDE SEQUENCE [LARGE SCALE GENOMIC DNA]</scope>
    <source>
        <strain evidence="2 3">SNUC 2204</strain>
    </source>
</reference>
<dbReference type="OrthoDB" id="2411531at2"/>
<dbReference type="EMBL" id="PZFK01000020">
    <property type="protein sequence ID" value="PTI29018.1"/>
    <property type="molecule type" value="Genomic_DNA"/>
</dbReference>
<proteinExistence type="predicted"/>
<protein>
    <submittedName>
        <fullName evidence="2">Uncharacterized protein</fullName>
    </submittedName>
</protein>
<evidence type="ECO:0000313" key="2">
    <source>
        <dbReference type="EMBL" id="PTI29018.1"/>
    </source>
</evidence>
<dbReference type="Proteomes" id="UP000241209">
    <property type="component" value="Unassembled WGS sequence"/>
</dbReference>
<dbReference type="AlphaFoldDB" id="A0A2T4PS44"/>
<gene>
    <name evidence="2" type="ORF">BU072_10020</name>
</gene>